<protein>
    <submittedName>
        <fullName evidence="1">Uncharacterized protein</fullName>
    </submittedName>
</protein>
<proteinExistence type="predicted"/>
<dbReference type="Proteomes" id="UP000269396">
    <property type="component" value="Unassembled WGS sequence"/>
</dbReference>
<evidence type="ECO:0000313" key="1">
    <source>
        <dbReference type="EMBL" id="VDP64879.1"/>
    </source>
</evidence>
<evidence type="ECO:0000313" key="2">
    <source>
        <dbReference type="Proteomes" id="UP000269396"/>
    </source>
</evidence>
<organism evidence="1 2">
    <name type="scientific">Schistosoma mattheei</name>
    <dbReference type="NCBI Taxonomy" id="31246"/>
    <lineage>
        <taxon>Eukaryota</taxon>
        <taxon>Metazoa</taxon>
        <taxon>Spiralia</taxon>
        <taxon>Lophotrochozoa</taxon>
        <taxon>Platyhelminthes</taxon>
        <taxon>Trematoda</taxon>
        <taxon>Digenea</taxon>
        <taxon>Strigeidida</taxon>
        <taxon>Schistosomatoidea</taxon>
        <taxon>Schistosomatidae</taxon>
        <taxon>Schistosoma</taxon>
    </lineage>
</organism>
<gene>
    <name evidence="1" type="ORF">SMTD_LOCUS14059</name>
</gene>
<sequence length="41" mass="4537">MNTFLKGLSIRIKSSFTSASIYLQTIKPLTAFSCPTRCPIT</sequence>
<dbReference type="AlphaFoldDB" id="A0A3P8J8I1"/>
<reference evidence="1 2" key="1">
    <citation type="submission" date="2018-11" db="EMBL/GenBank/DDBJ databases">
        <authorList>
            <consortium name="Pathogen Informatics"/>
        </authorList>
    </citation>
    <scope>NUCLEOTIDE SEQUENCE [LARGE SCALE GENOMIC DNA]</scope>
    <source>
        <strain>Denwood</strain>
        <strain evidence="2">Zambia</strain>
    </source>
</reference>
<name>A0A3P8J8I1_9TREM</name>
<accession>A0A3P8J8I1</accession>
<dbReference type="EMBL" id="UZAL01034214">
    <property type="protein sequence ID" value="VDP64879.1"/>
    <property type="molecule type" value="Genomic_DNA"/>
</dbReference>
<keyword evidence="2" id="KW-1185">Reference proteome</keyword>